<dbReference type="AlphaFoldDB" id="A0A194VCN5"/>
<name>A0A194VCN5_CYTMA</name>
<keyword evidence="2" id="KW-1185">Reference proteome</keyword>
<dbReference type="OrthoDB" id="62952at2759"/>
<gene>
    <name evidence="1" type="ORF">VP1G_11308</name>
</gene>
<reference evidence="2" key="1">
    <citation type="submission" date="2014-12" db="EMBL/GenBank/DDBJ databases">
        <title>Genome Sequence of Valsa Canker Pathogens Uncovers a Specific Adaption of Colonization on Woody Bark.</title>
        <authorList>
            <person name="Yin Z."/>
            <person name="Liu H."/>
            <person name="Gao X."/>
            <person name="Li Z."/>
            <person name="Song N."/>
            <person name="Ke X."/>
            <person name="Dai Q."/>
            <person name="Wu Y."/>
            <person name="Sun Y."/>
            <person name="Xu J.-R."/>
            <person name="Kang Z.K."/>
            <person name="Wang L."/>
            <person name="Huang L."/>
        </authorList>
    </citation>
    <scope>NUCLEOTIDE SEQUENCE [LARGE SCALE GENOMIC DNA]</scope>
    <source>
        <strain evidence="2">SXYL134</strain>
    </source>
</reference>
<protein>
    <recommendedName>
        <fullName evidence="3">F-box domain-containing protein</fullName>
    </recommendedName>
</protein>
<dbReference type="Proteomes" id="UP000078576">
    <property type="component" value="Unassembled WGS sequence"/>
</dbReference>
<dbReference type="EMBL" id="KN714783">
    <property type="protein sequence ID" value="KUI61659.1"/>
    <property type="molecule type" value="Genomic_DNA"/>
</dbReference>
<evidence type="ECO:0000313" key="2">
    <source>
        <dbReference type="Proteomes" id="UP000078576"/>
    </source>
</evidence>
<proteinExistence type="predicted"/>
<evidence type="ECO:0000313" key="1">
    <source>
        <dbReference type="EMBL" id="KUI61659.1"/>
    </source>
</evidence>
<accession>A0A194VCN5</accession>
<sequence>MDTFIHLKQLIDYVEPEKPSLLSLPQELRDHIFELILVEPMRWGRRHKHDCPRCPRTSHELESPLFLDDRRSDSDHQCRCHARSALNLLLVNRQIHAEAALTFWRTNKFCFRSMTEFNHDVGKVLRPECRKSIHHVSFVDRETVFSIRQPFDKFWNTLLQCTGLRTLELSFKPTTSHLVRQDIYKYIIRMRAPQPEVVQMDLYRLLHKRDLYMAWWQTTKEVDLETLDDEEYVKRSHREFTGKFLRLVRRAMDVQILQKSPRCDLSNCPRHFKYLPAGLNDRHNEELLEIEDGSVATVRFYGLPLSPETVVDNAKLRGEEPAVLEQLSTYGSSGTACED</sequence>
<dbReference type="InterPro" id="IPR038883">
    <property type="entry name" value="AN11006-like"/>
</dbReference>
<organism evidence="1 2">
    <name type="scientific">Cytospora mali</name>
    <name type="common">Apple Valsa canker fungus</name>
    <name type="synonym">Valsa mali</name>
    <dbReference type="NCBI Taxonomy" id="578113"/>
    <lineage>
        <taxon>Eukaryota</taxon>
        <taxon>Fungi</taxon>
        <taxon>Dikarya</taxon>
        <taxon>Ascomycota</taxon>
        <taxon>Pezizomycotina</taxon>
        <taxon>Sordariomycetes</taxon>
        <taxon>Sordariomycetidae</taxon>
        <taxon>Diaporthales</taxon>
        <taxon>Cytosporaceae</taxon>
        <taxon>Cytospora</taxon>
    </lineage>
</organism>
<evidence type="ECO:0008006" key="3">
    <source>
        <dbReference type="Google" id="ProtNLM"/>
    </source>
</evidence>
<dbReference type="STRING" id="694573.A0A194VCN5"/>
<dbReference type="PANTHER" id="PTHR42085:SF2">
    <property type="entry name" value="F-BOX DOMAIN-CONTAINING PROTEIN"/>
    <property type="match status" value="1"/>
</dbReference>
<dbReference type="PANTHER" id="PTHR42085">
    <property type="entry name" value="F-BOX DOMAIN-CONTAINING PROTEIN"/>
    <property type="match status" value="1"/>
</dbReference>